<dbReference type="Pfam" id="PF07734">
    <property type="entry name" value="FBA_1"/>
    <property type="match status" value="1"/>
</dbReference>
<evidence type="ECO:0000259" key="1">
    <source>
        <dbReference type="PROSITE" id="PS50181"/>
    </source>
</evidence>
<dbReference type="EMBL" id="KI630394">
    <property type="protein sequence ID" value="EYU40587.1"/>
    <property type="molecule type" value="Genomic_DNA"/>
</dbReference>
<dbReference type="PANTHER" id="PTHR31672:SF13">
    <property type="entry name" value="F-BOX PROTEIN CPR30-LIKE"/>
    <property type="match status" value="1"/>
</dbReference>
<dbReference type="PROSITE" id="PS50181">
    <property type="entry name" value="FBOX"/>
    <property type="match status" value="1"/>
</dbReference>
<keyword evidence="3" id="KW-1185">Reference proteome</keyword>
<protein>
    <recommendedName>
        <fullName evidence="1">F-box domain-containing protein</fullName>
    </recommendedName>
</protein>
<evidence type="ECO:0000313" key="2">
    <source>
        <dbReference type="EMBL" id="EYU40587.1"/>
    </source>
</evidence>
<dbReference type="SUPFAM" id="SSF50965">
    <property type="entry name" value="Galactose oxidase, central domain"/>
    <property type="match status" value="1"/>
</dbReference>
<dbReference type="SUPFAM" id="SSF81383">
    <property type="entry name" value="F-box domain"/>
    <property type="match status" value="1"/>
</dbReference>
<dbReference type="NCBIfam" id="TIGR01640">
    <property type="entry name" value="F_box_assoc_1"/>
    <property type="match status" value="1"/>
</dbReference>
<reference evidence="2 3" key="1">
    <citation type="journal article" date="2013" name="Proc. Natl. Acad. Sci. U.S.A.">
        <title>Fine-scale variation in meiotic recombination in Mimulus inferred from population shotgun sequencing.</title>
        <authorList>
            <person name="Hellsten U."/>
            <person name="Wright K.M."/>
            <person name="Jenkins J."/>
            <person name="Shu S."/>
            <person name="Yuan Y."/>
            <person name="Wessler S.R."/>
            <person name="Schmutz J."/>
            <person name="Willis J.H."/>
            <person name="Rokhsar D.S."/>
        </authorList>
    </citation>
    <scope>NUCLEOTIDE SEQUENCE [LARGE SCALE GENOMIC DNA]</scope>
    <source>
        <strain evidence="3">cv. DUN x IM62</strain>
    </source>
</reference>
<dbReference type="InterPro" id="IPR036047">
    <property type="entry name" value="F-box-like_dom_sf"/>
</dbReference>
<dbReference type="SMART" id="SM00256">
    <property type="entry name" value="FBOX"/>
    <property type="match status" value="1"/>
</dbReference>
<accession>A0A022RJI5</accession>
<name>A0A022RJI5_ERYGU</name>
<dbReference type="InterPro" id="IPR001810">
    <property type="entry name" value="F-box_dom"/>
</dbReference>
<dbReference type="InterPro" id="IPR017451">
    <property type="entry name" value="F-box-assoc_interact_dom"/>
</dbReference>
<dbReference type="Proteomes" id="UP000030748">
    <property type="component" value="Unassembled WGS sequence"/>
</dbReference>
<dbReference type="STRING" id="4155.A0A022RJI5"/>
<dbReference type="PANTHER" id="PTHR31672">
    <property type="entry name" value="BNACNNG10540D PROTEIN"/>
    <property type="match status" value="1"/>
</dbReference>
<dbReference type="InterPro" id="IPR011043">
    <property type="entry name" value="Gal_Oxase/kelch_b-propeller"/>
</dbReference>
<dbReference type="Gene3D" id="1.20.1280.50">
    <property type="match status" value="1"/>
</dbReference>
<proteinExistence type="predicted"/>
<dbReference type="AlphaFoldDB" id="A0A022RJI5"/>
<feature type="domain" description="F-box" evidence="1">
    <location>
        <begin position="52"/>
        <end position="98"/>
    </location>
</feature>
<evidence type="ECO:0000313" key="3">
    <source>
        <dbReference type="Proteomes" id="UP000030748"/>
    </source>
</evidence>
<sequence length="416" mass="48766">MTQTNSYIYRPYIPFYPRFAVAKTNTHCNPIAGEAPPMQTHAPPYKNSETMADNTSYLSPEIIENILSRLPAKSLLRFKSVSKSWNTMIADPVFVQNHIRQSKHSNSDNLFLYQDAAFCSCTIFKLGDQKIQTSQVIESPYISWYELSFCDGVILLTDGTYRRFVLWNPSTRTSRKLWHKYRCRYAAFGLCRDPTTDDFKVVIVDKDYYSVYSCRNKSWIACRKEYEIEHTGLSMCAGYNIGGVSVDGATYWVMRCRNSIRIVYYDPRDNKFEFLQKPEDDVVNDNRWFYVVELRGRLCLYYNSIDDESTIQIWTKEKGIDGKSWNKLMTIENVEMSIWEFHPLCFVGNKIVIWDRDLRILLVYDPCKKRFEDFEEDTAEMFGCVSVSVPIPYVDSIFFHTENPRPKMKGKLKCLR</sequence>
<dbReference type="PhylomeDB" id="A0A022RJI5"/>
<dbReference type="InterPro" id="IPR006527">
    <property type="entry name" value="F-box-assoc_dom_typ1"/>
</dbReference>
<dbReference type="InterPro" id="IPR050796">
    <property type="entry name" value="SCF_F-box_component"/>
</dbReference>
<gene>
    <name evidence="2" type="ORF">MIMGU_mgv1a007184mg</name>
</gene>
<organism evidence="2 3">
    <name type="scientific">Erythranthe guttata</name>
    <name type="common">Yellow monkey flower</name>
    <name type="synonym">Mimulus guttatus</name>
    <dbReference type="NCBI Taxonomy" id="4155"/>
    <lineage>
        <taxon>Eukaryota</taxon>
        <taxon>Viridiplantae</taxon>
        <taxon>Streptophyta</taxon>
        <taxon>Embryophyta</taxon>
        <taxon>Tracheophyta</taxon>
        <taxon>Spermatophyta</taxon>
        <taxon>Magnoliopsida</taxon>
        <taxon>eudicotyledons</taxon>
        <taxon>Gunneridae</taxon>
        <taxon>Pentapetalae</taxon>
        <taxon>asterids</taxon>
        <taxon>lamiids</taxon>
        <taxon>Lamiales</taxon>
        <taxon>Phrymaceae</taxon>
        <taxon>Erythranthe</taxon>
    </lineage>
</organism>
<dbReference type="CDD" id="cd22157">
    <property type="entry name" value="F-box_AtFBW1-like"/>
    <property type="match status" value="1"/>
</dbReference>
<dbReference type="Pfam" id="PF00646">
    <property type="entry name" value="F-box"/>
    <property type="match status" value="1"/>
</dbReference>